<dbReference type="EMBL" id="CAJNOW010004070">
    <property type="protein sequence ID" value="CAF1404703.1"/>
    <property type="molecule type" value="Genomic_DNA"/>
</dbReference>
<dbReference type="EMBL" id="CAJOBJ010022210">
    <property type="protein sequence ID" value="CAF4222148.1"/>
    <property type="molecule type" value="Genomic_DNA"/>
</dbReference>
<reference evidence="2" key="1">
    <citation type="submission" date="2021-02" db="EMBL/GenBank/DDBJ databases">
        <authorList>
            <person name="Nowell W R."/>
        </authorList>
    </citation>
    <scope>NUCLEOTIDE SEQUENCE</scope>
</reference>
<proteinExistence type="predicted"/>
<dbReference type="EMBL" id="CAJNRG010019400">
    <property type="protein sequence ID" value="CAF2272649.1"/>
    <property type="molecule type" value="Genomic_DNA"/>
</dbReference>
<sequence>MESVTCVPSLIETFSDDLFFDVFDRLSSMDLYKAFDGLNNRFTAILNDRRMHFRDNISCLNLEEFHSYIENILPKIIDRLVSFTFGTYDTDEYQQVSLFLHKYSIDLSCFKHLRTLVINNIEISDISTIQLALTNLIHLVNIRLSVDSNDIGNLSCVHVGNSLFASPRLKYVKMNMCSRTTFKNLDKISNITQLSIVWCQLQELTCLLQYTPNLYTLKATICGLDDVDEWKEKICGNFTGKYCLHLNSLKLVVDSLSFDYLLLFLTELTQLRSLWLLLNHHECMNVEKWKNIFQSSLSKVDQLDLTIALMKPFVTQQVLTFLTPSETCEKFNTKFWYNRGWHAKLNEYDHCIRLIVSNNLMPIIKKAKRE</sequence>
<dbReference type="OrthoDB" id="10003062at2759"/>
<dbReference type="Proteomes" id="UP000663834">
    <property type="component" value="Unassembled WGS sequence"/>
</dbReference>
<evidence type="ECO:0000313" key="4">
    <source>
        <dbReference type="EMBL" id="CAF2272649.1"/>
    </source>
</evidence>
<dbReference type="EMBL" id="CAJOBH010047818">
    <property type="protein sequence ID" value="CAF4363956.1"/>
    <property type="molecule type" value="Genomic_DNA"/>
</dbReference>
<dbReference type="Proteomes" id="UP000663842">
    <property type="component" value="Unassembled WGS sequence"/>
</dbReference>
<dbReference type="Proteomes" id="UP000681967">
    <property type="component" value="Unassembled WGS sequence"/>
</dbReference>
<gene>
    <name evidence="7" type="ORF">BYL167_LOCUS30026</name>
    <name evidence="1" type="ORF">CJN711_LOCUS18365</name>
    <name evidence="6" type="ORF">GIL414_LOCUS22453</name>
    <name evidence="2" type="ORF">KQP761_LOCUS9888</name>
    <name evidence="3" type="ORF">MBJ925_LOCUS23406</name>
    <name evidence="5" type="ORF">UXM345_LOCUS28557</name>
    <name evidence="4" type="ORF">XDN619_LOCUS37240</name>
</gene>
<dbReference type="EMBL" id="CAJOBF010006621">
    <property type="protein sequence ID" value="CAF4211113.1"/>
    <property type="molecule type" value="Genomic_DNA"/>
</dbReference>
<evidence type="ECO:0000313" key="7">
    <source>
        <dbReference type="EMBL" id="CAF4363956.1"/>
    </source>
</evidence>
<dbReference type="Proteomes" id="UP000663824">
    <property type="component" value="Unassembled WGS sequence"/>
</dbReference>
<dbReference type="SUPFAM" id="SSF52047">
    <property type="entry name" value="RNI-like"/>
    <property type="match status" value="1"/>
</dbReference>
<name>A0A815LBD2_9BILA</name>
<protein>
    <submittedName>
        <fullName evidence="2">Uncharacterized protein</fullName>
    </submittedName>
</protein>
<dbReference type="EMBL" id="CAJNOV010008665">
    <property type="protein sequence ID" value="CAF1329819.1"/>
    <property type="molecule type" value="Genomic_DNA"/>
</dbReference>
<evidence type="ECO:0000313" key="2">
    <source>
        <dbReference type="EMBL" id="CAF1404703.1"/>
    </source>
</evidence>
<comment type="caution">
    <text evidence="2">The sequence shown here is derived from an EMBL/GenBank/DDBJ whole genome shotgun (WGS) entry which is preliminary data.</text>
</comment>
<accession>A0A815LBD2</accession>
<dbReference type="Proteomes" id="UP000663887">
    <property type="component" value="Unassembled WGS sequence"/>
</dbReference>
<evidence type="ECO:0000313" key="6">
    <source>
        <dbReference type="EMBL" id="CAF4222148.1"/>
    </source>
</evidence>
<dbReference type="Proteomes" id="UP000681720">
    <property type="component" value="Unassembled WGS sequence"/>
</dbReference>
<organism evidence="2 8">
    <name type="scientific">Rotaria magnacalcarata</name>
    <dbReference type="NCBI Taxonomy" id="392030"/>
    <lineage>
        <taxon>Eukaryota</taxon>
        <taxon>Metazoa</taxon>
        <taxon>Spiralia</taxon>
        <taxon>Gnathifera</taxon>
        <taxon>Rotifera</taxon>
        <taxon>Eurotatoria</taxon>
        <taxon>Bdelloidea</taxon>
        <taxon>Philodinida</taxon>
        <taxon>Philodinidae</taxon>
        <taxon>Rotaria</taxon>
    </lineage>
</organism>
<dbReference type="InterPro" id="IPR032675">
    <property type="entry name" value="LRR_dom_sf"/>
</dbReference>
<dbReference type="Gene3D" id="3.80.10.10">
    <property type="entry name" value="Ribonuclease Inhibitor"/>
    <property type="match status" value="1"/>
</dbReference>
<evidence type="ECO:0000313" key="1">
    <source>
        <dbReference type="EMBL" id="CAF1329819.1"/>
    </source>
</evidence>
<dbReference type="Proteomes" id="UP000663855">
    <property type="component" value="Unassembled WGS sequence"/>
</dbReference>
<evidence type="ECO:0000313" key="5">
    <source>
        <dbReference type="EMBL" id="CAF4211113.1"/>
    </source>
</evidence>
<dbReference type="EMBL" id="CAJNRE010012022">
    <property type="protein sequence ID" value="CAF2106661.1"/>
    <property type="molecule type" value="Genomic_DNA"/>
</dbReference>
<evidence type="ECO:0000313" key="3">
    <source>
        <dbReference type="EMBL" id="CAF2106661.1"/>
    </source>
</evidence>
<dbReference type="AlphaFoldDB" id="A0A815LBD2"/>
<evidence type="ECO:0000313" key="8">
    <source>
        <dbReference type="Proteomes" id="UP000663834"/>
    </source>
</evidence>